<dbReference type="EMBL" id="PEBX01000049">
    <property type="protein sequence ID" value="PTQ56059.1"/>
    <property type="molecule type" value="Genomic_DNA"/>
</dbReference>
<dbReference type="AlphaFoldDB" id="A0A2R6Y050"/>
<organism evidence="1 2">
    <name type="scientific">Candidatus Carbonibacillus altaicus</name>
    <dbReference type="NCBI Taxonomy" id="2163959"/>
    <lineage>
        <taxon>Bacteria</taxon>
        <taxon>Bacillati</taxon>
        <taxon>Bacillota</taxon>
        <taxon>Bacilli</taxon>
        <taxon>Bacillales</taxon>
        <taxon>Candidatus Carbonibacillus</taxon>
    </lineage>
</organism>
<gene>
    <name evidence="1" type="ORF">BSOLF_0959</name>
</gene>
<name>A0A2R6Y050_9BACL</name>
<evidence type="ECO:0000313" key="2">
    <source>
        <dbReference type="Proteomes" id="UP000244338"/>
    </source>
</evidence>
<evidence type="ECO:0000313" key="1">
    <source>
        <dbReference type="EMBL" id="PTQ56059.1"/>
    </source>
</evidence>
<comment type="caution">
    <text evidence="1">The sequence shown here is derived from an EMBL/GenBank/DDBJ whole genome shotgun (WGS) entry which is preliminary data.</text>
</comment>
<proteinExistence type="predicted"/>
<sequence length="82" mass="9481">MSWVKLKKMTTGGTIKDQLPKKKRKKSFKLRPTMPHVSLKARIDRAMAKSAKSSLRIVASSFFRDFFFFAAIEPPQFYVLLT</sequence>
<dbReference type="Proteomes" id="UP000244338">
    <property type="component" value="Unassembled WGS sequence"/>
</dbReference>
<reference evidence="2" key="1">
    <citation type="journal article" date="2018" name="Sci. Rep.">
        <title>Lignite coal burning seam in the remote Altai Mountains harbors a hydrogen-driven thermophilic microbial community.</title>
        <authorList>
            <person name="Kadnikov V.V."/>
            <person name="Mardanov A.V."/>
            <person name="Ivasenko D.A."/>
            <person name="Antsiferov D.V."/>
            <person name="Beletsky A.V."/>
            <person name="Karnachuk O.V."/>
            <person name="Ravin N.V."/>
        </authorList>
    </citation>
    <scope>NUCLEOTIDE SEQUENCE [LARGE SCALE GENOMIC DNA]</scope>
</reference>
<accession>A0A2R6Y050</accession>
<protein>
    <submittedName>
        <fullName evidence="1">Uncharacterized protein</fullName>
    </submittedName>
</protein>